<feature type="compositionally biased region" description="Basic and acidic residues" evidence="1">
    <location>
        <begin position="13"/>
        <end position="22"/>
    </location>
</feature>
<sequence length="273" mass="27535">MGTSGAFGGSGGKDAKDLRDNIADWLTDAPAPAPTGDGETAPNGDGIPGVPTVPVPNVDLRPTIRILAGRGGGGDGPGGGGNGASSGGNGAGGRSSGGAQRSVRSTSRAAGRAGALARAYASGDRATLEDAGLDYDELLALGDMVAVGTRIVEAAFESQADSTLADDESRETVAEIVEWILEAPADHTPAPDDIVRRSIELIITNVTLTEVGERIRAESSREKRRAAEQEIRDAAEVYAGQVSLTTTGASAQEISGAIEAGIKELGQIFGGGK</sequence>
<accession>M0QPE9</accession>
<dbReference type="STRING" id="1223545.GS4_35_00040"/>
<dbReference type="EMBL" id="BANX01000035">
    <property type="protein sequence ID" value="GAC70428.1"/>
    <property type="molecule type" value="Genomic_DNA"/>
</dbReference>
<name>M0QPE9_9ACTN</name>
<feature type="region of interest" description="Disordered" evidence="1">
    <location>
        <begin position="1"/>
        <end position="108"/>
    </location>
</feature>
<dbReference type="OrthoDB" id="4775525at2"/>
<evidence type="ECO:0000256" key="1">
    <source>
        <dbReference type="SAM" id="MobiDB-lite"/>
    </source>
</evidence>
<keyword evidence="3" id="KW-1185">Reference proteome</keyword>
<reference evidence="2 3" key="1">
    <citation type="submission" date="2013-01" db="EMBL/GenBank/DDBJ databases">
        <title>Whole genome shotgun sequence of Gordonia soli NBRC 108243.</title>
        <authorList>
            <person name="Isaki-Nakamura S."/>
            <person name="Hosoyama A."/>
            <person name="Tsuchikane K."/>
            <person name="Ando Y."/>
            <person name="Baba S."/>
            <person name="Ohji S."/>
            <person name="Hamada M."/>
            <person name="Tamura T."/>
            <person name="Yamazoe A."/>
            <person name="Yamazaki S."/>
            <person name="Fujita N."/>
        </authorList>
    </citation>
    <scope>NUCLEOTIDE SEQUENCE [LARGE SCALE GENOMIC DNA]</scope>
    <source>
        <strain evidence="2 3">NBRC 108243</strain>
    </source>
</reference>
<evidence type="ECO:0000313" key="2">
    <source>
        <dbReference type="EMBL" id="GAC70428.1"/>
    </source>
</evidence>
<feature type="compositionally biased region" description="Gly residues" evidence="1">
    <location>
        <begin position="1"/>
        <end position="12"/>
    </location>
</feature>
<organism evidence="2 3">
    <name type="scientific">Gordonia soli NBRC 108243</name>
    <dbReference type="NCBI Taxonomy" id="1223545"/>
    <lineage>
        <taxon>Bacteria</taxon>
        <taxon>Bacillati</taxon>
        <taxon>Actinomycetota</taxon>
        <taxon>Actinomycetes</taxon>
        <taxon>Mycobacteriales</taxon>
        <taxon>Gordoniaceae</taxon>
        <taxon>Gordonia</taxon>
    </lineage>
</organism>
<gene>
    <name evidence="2" type="ORF">GS4_35_00040</name>
</gene>
<dbReference type="AlphaFoldDB" id="M0QPE9"/>
<protein>
    <submittedName>
        <fullName evidence="2">Uncharacterized protein</fullName>
    </submittedName>
</protein>
<comment type="caution">
    <text evidence="2">The sequence shown here is derived from an EMBL/GenBank/DDBJ whole genome shotgun (WGS) entry which is preliminary data.</text>
</comment>
<evidence type="ECO:0000313" key="3">
    <source>
        <dbReference type="Proteomes" id="UP000011666"/>
    </source>
</evidence>
<proteinExistence type="predicted"/>
<dbReference type="eggNOG" id="ENOG5033KH4">
    <property type="taxonomic scope" value="Bacteria"/>
</dbReference>
<feature type="compositionally biased region" description="Gly residues" evidence="1">
    <location>
        <begin position="69"/>
        <end position="96"/>
    </location>
</feature>
<dbReference type="Proteomes" id="UP000011666">
    <property type="component" value="Unassembled WGS sequence"/>
</dbReference>
<feature type="compositionally biased region" description="Low complexity" evidence="1">
    <location>
        <begin position="97"/>
        <end position="108"/>
    </location>
</feature>